<proteinExistence type="predicted"/>
<comment type="caution">
    <text evidence="2">The sequence shown here is derived from an EMBL/GenBank/DDBJ whole genome shotgun (WGS) entry which is preliminary data.</text>
</comment>
<evidence type="ECO:0000313" key="3">
    <source>
        <dbReference type="Proteomes" id="UP001204579"/>
    </source>
</evidence>
<reference evidence="2 3" key="1">
    <citation type="submission" date="2022-08" db="EMBL/GenBank/DDBJ databases">
        <authorList>
            <person name="Zeman M."/>
            <person name="Kubasova T."/>
        </authorList>
    </citation>
    <scope>NUCLEOTIDE SEQUENCE [LARGE SCALE GENOMIC DNA]</scope>
    <source>
        <strain evidence="2 3">ET62</strain>
    </source>
</reference>
<organism evidence="2 3">
    <name type="scientific">Phocaeicola barnesiae</name>
    <dbReference type="NCBI Taxonomy" id="376804"/>
    <lineage>
        <taxon>Bacteria</taxon>
        <taxon>Pseudomonadati</taxon>
        <taxon>Bacteroidota</taxon>
        <taxon>Bacteroidia</taxon>
        <taxon>Bacteroidales</taxon>
        <taxon>Bacteroidaceae</taxon>
        <taxon>Phocaeicola</taxon>
    </lineage>
</organism>
<accession>A0AAW5N3H7</accession>
<dbReference type="Gene3D" id="2.130.10.10">
    <property type="entry name" value="YVTN repeat-like/Quinoprotein amine dehydrogenase"/>
    <property type="match status" value="1"/>
</dbReference>
<evidence type="ECO:0000256" key="1">
    <source>
        <dbReference type="SAM" id="SignalP"/>
    </source>
</evidence>
<keyword evidence="1" id="KW-0732">Signal</keyword>
<dbReference type="RefSeq" id="WP_258336155.1">
    <property type="nucleotide sequence ID" value="NZ_DYUJ01000040.1"/>
</dbReference>
<gene>
    <name evidence="2" type="ORF">NW209_13305</name>
</gene>
<evidence type="ECO:0000313" key="2">
    <source>
        <dbReference type="EMBL" id="MCR8874977.1"/>
    </source>
</evidence>
<dbReference type="InterPro" id="IPR015943">
    <property type="entry name" value="WD40/YVTN_repeat-like_dom_sf"/>
</dbReference>
<sequence>MKKIICIYAALIGLSFTSLAQAQKPTGQQVQIIENGLRFCESTYPYEGGILIANFGTQELNPLNTEGKGYILHYNKEGKLQPFITADGNLSAPKGMFIRESHLFVCDVNKIVVYDLNRLEAAPQILSFPEGHLFVNDLAAIGNTLYASVTNTDKIFSIDISDVRKAGQPVEWLTIPGPNGLLADNNQLYVASYPADGNTQDKHTIYRVTNLAQPQSEKVIEIPGQYDGIAFSTDKASLYITNWSPAGLSKIDLKTGKTVPVSIQLDKALMGPADITVANHRIYIPDLPNSRVVMVKEQ</sequence>
<dbReference type="Proteomes" id="UP001204579">
    <property type="component" value="Unassembled WGS sequence"/>
</dbReference>
<keyword evidence="3" id="KW-1185">Reference proteome</keyword>
<feature type="chain" id="PRO_5043453640" description="SMP-30/Gluconolactonase/LRE-like region domain-containing protein" evidence="1">
    <location>
        <begin position="23"/>
        <end position="298"/>
    </location>
</feature>
<feature type="signal peptide" evidence="1">
    <location>
        <begin position="1"/>
        <end position="22"/>
    </location>
</feature>
<evidence type="ECO:0008006" key="4">
    <source>
        <dbReference type="Google" id="ProtNLM"/>
    </source>
</evidence>
<protein>
    <recommendedName>
        <fullName evidence="4">SMP-30/Gluconolactonase/LRE-like region domain-containing protein</fullName>
    </recommendedName>
</protein>
<dbReference type="AlphaFoldDB" id="A0AAW5N3H7"/>
<dbReference type="EMBL" id="JANRHJ010000016">
    <property type="protein sequence ID" value="MCR8874977.1"/>
    <property type="molecule type" value="Genomic_DNA"/>
</dbReference>
<name>A0AAW5N3H7_9BACT</name>
<dbReference type="SUPFAM" id="SSF101898">
    <property type="entry name" value="NHL repeat"/>
    <property type="match status" value="1"/>
</dbReference>